<comment type="subcellular location">
    <subcellularLocation>
        <location evidence="1">Membrane</location>
        <topology evidence="1">Multi-pass membrane protein</topology>
    </subcellularLocation>
</comment>
<organism evidence="7 8">
    <name type="scientific">Tessaracoccus lapidicaptus</name>
    <dbReference type="NCBI Taxonomy" id="1427523"/>
    <lineage>
        <taxon>Bacteria</taxon>
        <taxon>Bacillati</taxon>
        <taxon>Actinomycetota</taxon>
        <taxon>Actinomycetes</taxon>
        <taxon>Propionibacteriales</taxon>
        <taxon>Propionibacteriaceae</taxon>
        <taxon>Tessaracoccus</taxon>
    </lineage>
</organism>
<keyword evidence="8" id="KW-1185">Reference proteome</keyword>
<feature type="domain" description="Methylamine utilisation protein MauE" evidence="6">
    <location>
        <begin position="7"/>
        <end position="131"/>
    </location>
</feature>
<name>A0A1C0AHX7_9ACTN</name>
<evidence type="ECO:0000256" key="4">
    <source>
        <dbReference type="ARBA" id="ARBA00023136"/>
    </source>
</evidence>
<feature type="transmembrane region" description="Helical" evidence="5">
    <location>
        <begin position="120"/>
        <end position="140"/>
    </location>
</feature>
<dbReference type="InterPro" id="IPR009908">
    <property type="entry name" value="Methylamine_util_MauE"/>
</dbReference>
<dbReference type="Proteomes" id="UP000093501">
    <property type="component" value="Unassembled WGS sequence"/>
</dbReference>
<evidence type="ECO:0000313" key="7">
    <source>
        <dbReference type="EMBL" id="OCL31659.1"/>
    </source>
</evidence>
<keyword evidence="2 5" id="KW-0812">Transmembrane</keyword>
<evidence type="ECO:0000259" key="6">
    <source>
        <dbReference type="Pfam" id="PF07291"/>
    </source>
</evidence>
<dbReference type="Pfam" id="PF07291">
    <property type="entry name" value="MauE"/>
    <property type="match status" value="1"/>
</dbReference>
<accession>A0A1C0AHX7</accession>
<dbReference type="InterPro" id="IPR036249">
    <property type="entry name" value="Thioredoxin-like_sf"/>
</dbReference>
<reference evidence="8" key="1">
    <citation type="submission" date="2016-07" db="EMBL/GenBank/DDBJ databases">
        <authorList>
            <person name="Florea S."/>
            <person name="Webb J.S."/>
            <person name="Jaromczyk J."/>
            <person name="Schardl C.L."/>
        </authorList>
    </citation>
    <scope>NUCLEOTIDE SEQUENCE [LARGE SCALE GENOMIC DNA]</scope>
    <source>
        <strain evidence="8">IPBSL-7</strain>
    </source>
</reference>
<keyword evidence="3 5" id="KW-1133">Transmembrane helix</keyword>
<evidence type="ECO:0000256" key="2">
    <source>
        <dbReference type="ARBA" id="ARBA00022692"/>
    </source>
</evidence>
<feature type="transmembrane region" description="Helical" evidence="5">
    <location>
        <begin position="56"/>
        <end position="89"/>
    </location>
</feature>
<dbReference type="EMBL" id="MBQD01000025">
    <property type="protein sequence ID" value="OCL31659.1"/>
    <property type="molecule type" value="Genomic_DNA"/>
</dbReference>
<dbReference type="GO" id="GO:0016020">
    <property type="term" value="C:membrane"/>
    <property type="evidence" value="ECO:0007669"/>
    <property type="project" value="UniProtKB-SubCell"/>
</dbReference>
<dbReference type="GO" id="GO:0030416">
    <property type="term" value="P:methylamine metabolic process"/>
    <property type="evidence" value="ECO:0007669"/>
    <property type="project" value="InterPro"/>
</dbReference>
<evidence type="ECO:0000256" key="5">
    <source>
        <dbReference type="SAM" id="Phobius"/>
    </source>
</evidence>
<gene>
    <name evidence="7" type="ORF">BCR15_08475</name>
</gene>
<comment type="caution">
    <text evidence="7">The sequence shown here is derived from an EMBL/GenBank/DDBJ whole genome shotgun (WGS) entry which is preliminary data.</text>
</comment>
<evidence type="ECO:0000313" key="8">
    <source>
        <dbReference type="Proteomes" id="UP000093501"/>
    </source>
</evidence>
<protein>
    <recommendedName>
        <fullName evidence="6">Methylamine utilisation protein MauE domain-containing protein</fullName>
    </recommendedName>
</protein>
<evidence type="ECO:0000256" key="1">
    <source>
        <dbReference type="ARBA" id="ARBA00004141"/>
    </source>
</evidence>
<evidence type="ECO:0000256" key="3">
    <source>
        <dbReference type="ARBA" id="ARBA00022989"/>
    </source>
</evidence>
<sequence length="471" mass="48507">MSYLVLGNLAVAVLLAISGAAKLRSPEETRDAFQALRLPGWLRRSPAPVLLPWGELALAVLLIVGAGWVLVIAAAAATLLMAAYAVVIARALTFDEPVRCHCFGAHGGDGVTRRTLLRNVLLLVTSVLGLVGAVAGVSIYSQPAAGWGWIAMAALAAVVAVLSLAGGGESPSGGVASVAPTLTIWEVSSGERVTLRKLAGRHGGIVLLSVVSGCSGCERVLAALPGWLAESPGRTVVPMRPAGHAVDDPKWESLALLHEDWGSNVTHTLVGSRTPSAIELDAAGVPVGEPAVGPAAVEELIRGRVEPEPAVEAPAAPVEEEPDDYVRRPIPDSVLIDADGEPLTLRQVASQQAQLLVTIDCLCSPARHAIASITDWQQRLPVLEVRLVPSIRPRDPAAVPAEVQSTALYDHGGFAARALGATGKVAAVLLGADGLIAGGPVTGLEAVEDFVADIEDQIRAAAAESDVPPSG</sequence>
<dbReference type="RefSeq" id="WP_068752435.1">
    <property type="nucleotide sequence ID" value="NZ_LR214441.1"/>
</dbReference>
<dbReference type="SUPFAM" id="SSF52833">
    <property type="entry name" value="Thioredoxin-like"/>
    <property type="match status" value="1"/>
</dbReference>
<keyword evidence="4 5" id="KW-0472">Membrane</keyword>
<dbReference type="AlphaFoldDB" id="A0A1C0AHX7"/>
<feature type="transmembrane region" description="Helical" evidence="5">
    <location>
        <begin position="146"/>
        <end position="165"/>
    </location>
</feature>
<proteinExistence type="predicted"/>